<proteinExistence type="predicted"/>
<comment type="caution">
    <text evidence="1">The sequence shown here is derived from an EMBL/GenBank/DDBJ whole genome shotgun (WGS) entry which is preliminary data.</text>
</comment>
<sequence length="416" mass="44966">MKEETTLWEHQYFGITTTRSSTKTYTKTVFWTTTSVHSVINYESFTVTKTVSTTIITVSGLDMHKNGMNVQITTKPKVIMSMTATMHLTVTKSILEQKNHHIVLGVHRLDHAIPGWLIGTVTHTIISTVQAVDPHLTATNSVVVPETTVITERPHVSTVVTTSTVIATNMVITKTATSFVQLSTQSDGKRDVIILKRVDYVTQIPMDTLSSQVRLPTNVEANITRMALRGSLGLGNRDSITVTQTLIASTTVFKTRAITVPRIWTSSTNSTITVTITRTIMQPAAAAAGVGTAVKEGLEAGVEEGMKGGTHALGEPLTDIVVVATETIIATFTETLPISALLTLISPTTAKQPTTMDITHVVTKSNKPAKTVTKLVTNFVTLTHVPEDIVVTKVNIVTETTTVSGIYTMWLVSVAT</sequence>
<organism evidence="1 2">
    <name type="scientific">Talaromyces proteolyticus</name>
    <dbReference type="NCBI Taxonomy" id="1131652"/>
    <lineage>
        <taxon>Eukaryota</taxon>
        <taxon>Fungi</taxon>
        <taxon>Dikarya</taxon>
        <taxon>Ascomycota</taxon>
        <taxon>Pezizomycotina</taxon>
        <taxon>Eurotiomycetes</taxon>
        <taxon>Eurotiomycetidae</taxon>
        <taxon>Eurotiales</taxon>
        <taxon>Trichocomaceae</taxon>
        <taxon>Talaromyces</taxon>
        <taxon>Talaromyces sect. Bacilispori</taxon>
    </lineage>
</organism>
<reference evidence="1" key="1">
    <citation type="submission" date="2021-12" db="EMBL/GenBank/DDBJ databases">
        <title>Convergent genome expansion in fungi linked to evolution of root-endophyte symbiosis.</title>
        <authorList>
            <consortium name="DOE Joint Genome Institute"/>
            <person name="Ke Y.-H."/>
            <person name="Bonito G."/>
            <person name="Liao H.-L."/>
            <person name="Looney B."/>
            <person name="Rojas-Flechas A."/>
            <person name="Nash J."/>
            <person name="Hameed K."/>
            <person name="Schadt C."/>
            <person name="Martin F."/>
            <person name="Crous P.W."/>
            <person name="Miettinen O."/>
            <person name="Magnuson J.K."/>
            <person name="Labbe J."/>
            <person name="Jacobson D."/>
            <person name="Doktycz M.J."/>
            <person name="Veneault-Fourrey C."/>
            <person name="Kuo A."/>
            <person name="Mondo S."/>
            <person name="Calhoun S."/>
            <person name="Riley R."/>
            <person name="Ohm R."/>
            <person name="LaButti K."/>
            <person name="Andreopoulos B."/>
            <person name="Pangilinan J."/>
            <person name="Nolan M."/>
            <person name="Tritt A."/>
            <person name="Clum A."/>
            <person name="Lipzen A."/>
            <person name="Daum C."/>
            <person name="Barry K."/>
            <person name="Grigoriev I.V."/>
            <person name="Vilgalys R."/>
        </authorList>
    </citation>
    <scope>NUCLEOTIDE SEQUENCE</scope>
    <source>
        <strain evidence="1">PMI_201</strain>
    </source>
</reference>
<dbReference type="GeneID" id="70250759"/>
<dbReference type="AlphaFoldDB" id="A0AAD4PYP9"/>
<dbReference type="Proteomes" id="UP001201262">
    <property type="component" value="Unassembled WGS sequence"/>
</dbReference>
<protein>
    <submittedName>
        <fullName evidence="1">Uncharacterized protein</fullName>
    </submittedName>
</protein>
<evidence type="ECO:0000313" key="2">
    <source>
        <dbReference type="Proteomes" id="UP001201262"/>
    </source>
</evidence>
<accession>A0AAD4PYP9</accession>
<dbReference type="EMBL" id="JAJTJA010000006">
    <property type="protein sequence ID" value="KAH8697949.1"/>
    <property type="molecule type" value="Genomic_DNA"/>
</dbReference>
<gene>
    <name evidence="1" type="ORF">BGW36DRAFT_427883</name>
</gene>
<dbReference type="RefSeq" id="XP_046072650.1">
    <property type="nucleotide sequence ID" value="XM_046220472.1"/>
</dbReference>
<keyword evidence="2" id="KW-1185">Reference proteome</keyword>
<evidence type="ECO:0000313" key="1">
    <source>
        <dbReference type="EMBL" id="KAH8697949.1"/>
    </source>
</evidence>
<name>A0AAD4PYP9_9EURO</name>